<evidence type="ECO:0008006" key="4">
    <source>
        <dbReference type="Google" id="ProtNLM"/>
    </source>
</evidence>
<evidence type="ECO:0000313" key="3">
    <source>
        <dbReference type="Proteomes" id="UP000594454"/>
    </source>
</evidence>
<dbReference type="AlphaFoldDB" id="A0A7R8V6G6"/>
<accession>A0A7R8V6G6</accession>
<dbReference type="Proteomes" id="UP000594454">
    <property type="component" value="Chromosome 6"/>
</dbReference>
<evidence type="ECO:0000313" key="2">
    <source>
        <dbReference type="EMBL" id="CAD7092962.1"/>
    </source>
</evidence>
<protein>
    <recommendedName>
        <fullName evidence="4">Tachykinin</fullName>
    </recommendedName>
</protein>
<gene>
    <name evidence="2" type="ORF">HERILL_LOCUS15283</name>
</gene>
<proteinExistence type="predicted"/>
<evidence type="ECO:0000256" key="1">
    <source>
        <dbReference type="SAM" id="MobiDB-lite"/>
    </source>
</evidence>
<dbReference type="FunCoup" id="A0A7R8V6G6">
    <property type="interactions" value="20"/>
</dbReference>
<sequence length="355" mass="39851">MYLGKKNLKKSEWCESVPVESFAIFQGLQIKSNSNGNFDCDANIGLVGSNGINDDFNENKGLLDLVASNSSLLELIGNSSGGVITVPDYVRNPSDLSISKRAPSGFMGMRGKKDDEYSDYVGQDPNFEERGPFKFGKIFGIFRKKPGKFPGMVRVKPNKRFPLGFTGVRGRKDLLEFVSDKSEMLLDALQRLQEQRGEQNEVAQMDYPFDEEFLEKLERLMELENLAKLEKRMPSGFVGMRGKKDFDYSADYVDEEKRAPMGFLGMRGKKDVSAQLQAQKRSSLAQLFGIRGKKQPLNSGFFGMRGKKQPMEFRGKFVGVRDSRGSADEDSKVKRAPSGFVGMRGKKWPDSTNQE</sequence>
<feature type="region of interest" description="Disordered" evidence="1">
    <location>
        <begin position="318"/>
        <end position="355"/>
    </location>
</feature>
<name>A0A7R8V6G6_HERIL</name>
<dbReference type="EMBL" id="LR899014">
    <property type="protein sequence ID" value="CAD7092962.1"/>
    <property type="molecule type" value="Genomic_DNA"/>
</dbReference>
<feature type="compositionally biased region" description="Basic and acidic residues" evidence="1">
    <location>
        <begin position="318"/>
        <end position="333"/>
    </location>
</feature>
<dbReference type="InParanoid" id="A0A7R8V6G6"/>
<organism evidence="2 3">
    <name type="scientific">Hermetia illucens</name>
    <name type="common">Black soldier fly</name>
    <dbReference type="NCBI Taxonomy" id="343691"/>
    <lineage>
        <taxon>Eukaryota</taxon>
        <taxon>Metazoa</taxon>
        <taxon>Ecdysozoa</taxon>
        <taxon>Arthropoda</taxon>
        <taxon>Hexapoda</taxon>
        <taxon>Insecta</taxon>
        <taxon>Pterygota</taxon>
        <taxon>Neoptera</taxon>
        <taxon>Endopterygota</taxon>
        <taxon>Diptera</taxon>
        <taxon>Brachycera</taxon>
        <taxon>Stratiomyomorpha</taxon>
        <taxon>Stratiomyidae</taxon>
        <taxon>Hermetiinae</taxon>
        <taxon>Hermetia</taxon>
    </lineage>
</organism>
<dbReference type="OrthoDB" id="5919137at2759"/>
<keyword evidence="3" id="KW-1185">Reference proteome</keyword>
<reference evidence="2 3" key="1">
    <citation type="submission" date="2020-11" db="EMBL/GenBank/DDBJ databases">
        <authorList>
            <person name="Wallbank WR R."/>
            <person name="Pardo Diaz C."/>
            <person name="Kozak K."/>
            <person name="Martin S."/>
            <person name="Jiggins C."/>
            <person name="Moest M."/>
            <person name="Warren A I."/>
            <person name="Generalovic N T."/>
            <person name="Byers J.R.P. K."/>
            <person name="Montejo-Kovacevich G."/>
            <person name="Yen C E."/>
        </authorList>
    </citation>
    <scope>NUCLEOTIDE SEQUENCE [LARGE SCALE GENOMIC DNA]</scope>
</reference>